<dbReference type="AlphaFoldDB" id="A0A8T1V991"/>
<dbReference type="OrthoDB" id="104218at2759"/>
<protein>
    <submittedName>
        <fullName evidence="1">Uncharacterized protein</fullName>
    </submittedName>
</protein>
<organism evidence="1 2">
    <name type="scientific">Phytophthora pseudosyringae</name>
    <dbReference type="NCBI Taxonomy" id="221518"/>
    <lineage>
        <taxon>Eukaryota</taxon>
        <taxon>Sar</taxon>
        <taxon>Stramenopiles</taxon>
        <taxon>Oomycota</taxon>
        <taxon>Peronosporomycetes</taxon>
        <taxon>Peronosporales</taxon>
        <taxon>Peronosporaceae</taxon>
        <taxon>Phytophthora</taxon>
    </lineage>
</organism>
<comment type="caution">
    <text evidence="1">The sequence shown here is derived from an EMBL/GenBank/DDBJ whole genome shotgun (WGS) entry which is preliminary data.</text>
</comment>
<reference evidence="1" key="1">
    <citation type="submission" date="2021-02" db="EMBL/GenBank/DDBJ databases">
        <authorList>
            <person name="Palmer J.M."/>
        </authorList>
    </citation>
    <scope>NUCLEOTIDE SEQUENCE</scope>
    <source>
        <strain evidence="1">SCRP734</strain>
    </source>
</reference>
<proteinExistence type="predicted"/>
<accession>A0A8T1V991</accession>
<name>A0A8T1V991_9STRA</name>
<evidence type="ECO:0000313" key="1">
    <source>
        <dbReference type="EMBL" id="KAG7377862.1"/>
    </source>
</evidence>
<dbReference type="Proteomes" id="UP000694044">
    <property type="component" value="Unassembled WGS sequence"/>
</dbReference>
<gene>
    <name evidence="1" type="ORF">PHYPSEUDO_010912</name>
</gene>
<keyword evidence="2" id="KW-1185">Reference proteome</keyword>
<dbReference type="EMBL" id="JAGDFM010000476">
    <property type="protein sequence ID" value="KAG7377862.1"/>
    <property type="molecule type" value="Genomic_DNA"/>
</dbReference>
<sequence>MTSAIDPHAFAVAIELTSQLSSDGAFVDEQDRSDYVHVPSNSDVESDPALDSEGVLVFRELIPDSVCVDASEESAGAHTRDAMALRGSSPSLSWWPLIEHMADVPAEDLLAMDW</sequence>
<evidence type="ECO:0000313" key="2">
    <source>
        <dbReference type="Proteomes" id="UP000694044"/>
    </source>
</evidence>